<evidence type="ECO:0000313" key="13">
    <source>
        <dbReference type="Proteomes" id="UP001152885"/>
    </source>
</evidence>
<evidence type="ECO:0000256" key="6">
    <source>
        <dbReference type="ARBA" id="ARBA00022989"/>
    </source>
</evidence>
<dbReference type="InterPro" id="IPR005606">
    <property type="entry name" value="Sec20"/>
</dbReference>
<keyword evidence="5" id="KW-0931">ER-Golgi transport</keyword>
<dbReference type="AlphaFoldDB" id="A0A9W4TY31"/>
<feature type="transmembrane region" description="Helical" evidence="10">
    <location>
        <begin position="217"/>
        <end position="237"/>
    </location>
</feature>
<protein>
    <recommendedName>
        <fullName evidence="11">Sec20 C-terminal domain-containing protein</fullName>
    </recommendedName>
</protein>
<evidence type="ECO:0000256" key="7">
    <source>
        <dbReference type="ARBA" id="ARBA00023054"/>
    </source>
</evidence>
<evidence type="ECO:0000256" key="4">
    <source>
        <dbReference type="ARBA" id="ARBA00022824"/>
    </source>
</evidence>
<evidence type="ECO:0000313" key="12">
    <source>
        <dbReference type="EMBL" id="CAI5760494.1"/>
    </source>
</evidence>
<dbReference type="PANTHER" id="PTHR12825">
    <property type="entry name" value="BNIP1-RELATED"/>
    <property type="match status" value="1"/>
</dbReference>
<keyword evidence="13" id="KW-1185">Reference proteome</keyword>
<feature type="transmembrane region" description="Helical" evidence="10">
    <location>
        <begin position="243"/>
        <end position="259"/>
    </location>
</feature>
<keyword evidence="3 10" id="KW-0812">Transmembrane</keyword>
<organism evidence="12 13">
    <name type="scientific">Candida verbasci</name>
    <dbReference type="NCBI Taxonomy" id="1227364"/>
    <lineage>
        <taxon>Eukaryota</taxon>
        <taxon>Fungi</taxon>
        <taxon>Dikarya</taxon>
        <taxon>Ascomycota</taxon>
        <taxon>Saccharomycotina</taxon>
        <taxon>Pichiomycetes</taxon>
        <taxon>Debaryomycetaceae</taxon>
        <taxon>Candida/Lodderomyces clade</taxon>
        <taxon>Candida</taxon>
    </lineage>
</organism>
<dbReference type="GO" id="GO:0005484">
    <property type="term" value="F:SNAP receptor activity"/>
    <property type="evidence" value="ECO:0007669"/>
    <property type="project" value="InterPro"/>
</dbReference>
<reference evidence="12" key="1">
    <citation type="submission" date="2022-12" db="EMBL/GenBank/DDBJ databases">
        <authorList>
            <person name="Brejova B."/>
        </authorList>
    </citation>
    <scope>NUCLEOTIDE SEQUENCE</scope>
</reference>
<evidence type="ECO:0000256" key="1">
    <source>
        <dbReference type="ARBA" id="ARBA00004163"/>
    </source>
</evidence>
<keyword evidence="8 10" id="KW-0472">Membrane</keyword>
<comment type="caution">
    <text evidence="12">The sequence shown here is derived from an EMBL/GenBank/DDBJ whole genome shotgun (WGS) entry which is preliminary data.</text>
</comment>
<evidence type="ECO:0000256" key="8">
    <source>
        <dbReference type="ARBA" id="ARBA00023136"/>
    </source>
</evidence>
<proteinExistence type="inferred from homology"/>
<dbReference type="EMBL" id="CANTUO010000007">
    <property type="protein sequence ID" value="CAI5760494.1"/>
    <property type="molecule type" value="Genomic_DNA"/>
</dbReference>
<dbReference type="Pfam" id="PF03908">
    <property type="entry name" value="Sec20"/>
    <property type="match status" value="1"/>
</dbReference>
<evidence type="ECO:0000256" key="3">
    <source>
        <dbReference type="ARBA" id="ARBA00022692"/>
    </source>
</evidence>
<dbReference type="GO" id="GO:0031201">
    <property type="term" value="C:SNARE complex"/>
    <property type="evidence" value="ECO:0007669"/>
    <property type="project" value="TreeGrafter"/>
</dbReference>
<dbReference type="Proteomes" id="UP001152885">
    <property type="component" value="Unassembled WGS sequence"/>
</dbReference>
<dbReference type="InterPro" id="IPR056173">
    <property type="entry name" value="Sec20_C"/>
</dbReference>
<dbReference type="GO" id="GO:0005789">
    <property type="term" value="C:endoplasmic reticulum membrane"/>
    <property type="evidence" value="ECO:0007669"/>
    <property type="project" value="UniProtKB-SubCell"/>
</dbReference>
<dbReference type="GO" id="GO:0006890">
    <property type="term" value="P:retrograde vesicle-mediated transport, Golgi to endoplasmic reticulum"/>
    <property type="evidence" value="ECO:0007669"/>
    <property type="project" value="InterPro"/>
</dbReference>
<evidence type="ECO:0000256" key="5">
    <source>
        <dbReference type="ARBA" id="ARBA00022892"/>
    </source>
</evidence>
<sequence length="311" mass="36737">MANINNQIDQLTYKIYESLDLLVESSKESELVDTNILDLINNELLKFKDLIRIFQNYSINDGKYSYNLQLYQLKYKILTEKFRNIQLYIYDLQQEKLTQLRIEKYGLNKTKESATPNDKDIRDELFSNRSTKKLQELSVNQQITKQNKQITASLQTSRQLLEGSILQSELNLDSIDQQAKDLFKLNENFIKFNDLLMKSKNIIKFIEKQDKSDRKRIYMAMGFFILCCCWVIYRRILRRPLRILFWSLFKIFNIFNWIFGPSKIKIDQNVVPMVTIDTLDATTTLKSLSETSTLMDTLVETATNIVIHDEL</sequence>
<dbReference type="PANTHER" id="PTHR12825:SF0">
    <property type="entry name" value="VESICLE TRANSPORT PROTEIN SEC20"/>
    <property type="match status" value="1"/>
</dbReference>
<keyword evidence="6 10" id="KW-1133">Transmembrane helix</keyword>
<comment type="subcellular location">
    <subcellularLocation>
        <location evidence="1">Endoplasmic reticulum membrane</location>
        <topology evidence="1">Single-pass type IV membrane protein</topology>
    </subcellularLocation>
</comment>
<feature type="domain" description="Sec20 C-terminal" evidence="11">
    <location>
        <begin position="146"/>
        <end position="236"/>
    </location>
</feature>
<evidence type="ECO:0000256" key="9">
    <source>
        <dbReference type="ARBA" id="ARBA00037934"/>
    </source>
</evidence>
<gene>
    <name evidence="12" type="ORF">CANVERA_P5003</name>
</gene>
<keyword evidence="7" id="KW-0175">Coiled coil</keyword>
<keyword evidence="2" id="KW-0813">Transport</keyword>
<accession>A0A9W4TY31</accession>
<comment type="similarity">
    <text evidence="9">Belongs to the SEC20 family.</text>
</comment>
<evidence type="ECO:0000256" key="10">
    <source>
        <dbReference type="SAM" id="Phobius"/>
    </source>
</evidence>
<dbReference type="OrthoDB" id="46868at2759"/>
<keyword evidence="4" id="KW-0256">Endoplasmic reticulum</keyword>
<evidence type="ECO:0000256" key="2">
    <source>
        <dbReference type="ARBA" id="ARBA00022448"/>
    </source>
</evidence>
<evidence type="ECO:0000259" key="11">
    <source>
        <dbReference type="Pfam" id="PF03908"/>
    </source>
</evidence>
<name>A0A9W4TY31_9ASCO</name>